<sequence length="177" mass="19464">MDSYPILGSFTEFNSSFKFDIALAVPPFSNDRKPGKLILSIVGSYESSVSDGVPNKMTLPVLFLIVNGNRQIPRNANEVPDNSLPDCLDFSEIKTTRNKSTVLKANTSQVLTIVFHSDQDPDNIIDCFKTYLDKELYQFYLGKSVGESFASYYRANCMKGLELAQPETSGGGILVGG</sequence>
<organism evidence="1 2">
    <name type="scientific">Christiangramia flava JLT2011</name>
    <dbReference type="NCBI Taxonomy" id="1229726"/>
    <lineage>
        <taxon>Bacteria</taxon>
        <taxon>Pseudomonadati</taxon>
        <taxon>Bacteroidota</taxon>
        <taxon>Flavobacteriia</taxon>
        <taxon>Flavobacteriales</taxon>
        <taxon>Flavobacteriaceae</taxon>
        <taxon>Christiangramia</taxon>
    </lineage>
</organism>
<name>A0A1L7I202_9FLAO</name>
<accession>A0A1L7I202</accession>
<dbReference type="RefSeq" id="WP_083643506.1">
    <property type="nucleotide sequence ID" value="NZ_AMRU01000018.1"/>
</dbReference>
<keyword evidence="2" id="KW-1185">Reference proteome</keyword>
<dbReference type="EMBL" id="CP016359">
    <property type="protein sequence ID" value="APU67647.1"/>
    <property type="molecule type" value="Genomic_DNA"/>
</dbReference>
<dbReference type="STRING" id="1229726.GRFL_0923"/>
<dbReference type="KEGG" id="gfl:GRFL_0923"/>
<proteinExistence type="predicted"/>
<gene>
    <name evidence="1" type="ORF">GRFL_0923</name>
</gene>
<evidence type="ECO:0000313" key="1">
    <source>
        <dbReference type="EMBL" id="APU67647.1"/>
    </source>
</evidence>
<dbReference type="AlphaFoldDB" id="A0A1L7I202"/>
<reference evidence="1 2" key="1">
    <citation type="submission" date="2016-07" db="EMBL/GenBank/DDBJ databases">
        <title>Multi-omics approach to identify versatile polysaccharide utilization systems of a marine flavobacterium Gramella flava.</title>
        <authorList>
            <person name="Tang K."/>
        </authorList>
    </citation>
    <scope>NUCLEOTIDE SEQUENCE [LARGE SCALE GENOMIC DNA]</scope>
    <source>
        <strain evidence="1 2">JLT2011</strain>
    </source>
</reference>
<evidence type="ECO:0000313" key="2">
    <source>
        <dbReference type="Proteomes" id="UP000186230"/>
    </source>
</evidence>
<protein>
    <submittedName>
        <fullName evidence="1">Uncharacterized protein</fullName>
    </submittedName>
</protein>
<dbReference type="Proteomes" id="UP000186230">
    <property type="component" value="Chromosome"/>
</dbReference>